<evidence type="ECO:0000313" key="2">
    <source>
        <dbReference type="EMBL" id="WOG84299.1"/>
    </source>
</evidence>
<accession>A0A166I0J4</accession>
<proteinExistence type="predicted"/>
<reference evidence="2" key="2">
    <citation type="submission" date="2022-03" db="EMBL/GenBank/DDBJ databases">
        <title>Draft title - Genomic analysis of global carrot germplasm unveils the trajectory of domestication and the origin of high carotenoid orange carrot.</title>
        <authorList>
            <person name="Iorizzo M."/>
            <person name="Ellison S."/>
            <person name="Senalik D."/>
            <person name="Macko-Podgorni A."/>
            <person name="Grzebelus D."/>
            <person name="Bostan H."/>
            <person name="Rolling W."/>
            <person name="Curaba J."/>
            <person name="Simon P."/>
        </authorList>
    </citation>
    <scope>NUCLEOTIDE SEQUENCE</scope>
    <source>
        <tissue evidence="2">Leaf</tissue>
    </source>
</reference>
<protein>
    <submittedName>
        <fullName evidence="1">Uncharacterized protein</fullName>
    </submittedName>
</protein>
<organism evidence="1">
    <name type="scientific">Daucus carota subsp. sativus</name>
    <name type="common">Carrot</name>
    <dbReference type="NCBI Taxonomy" id="79200"/>
    <lineage>
        <taxon>Eukaryota</taxon>
        <taxon>Viridiplantae</taxon>
        <taxon>Streptophyta</taxon>
        <taxon>Embryophyta</taxon>
        <taxon>Tracheophyta</taxon>
        <taxon>Spermatophyta</taxon>
        <taxon>Magnoliopsida</taxon>
        <taxon>eudicotyledons</taxon>
        <taxon>Gunneridae</taxon>
        <taxon>Pentapetalae</taxon>
        <taxon>asterids</taxon>
        <taxon>campanulids</taxon>
        <taxon>Apiales</taxon>
        <taxon>Apiaceae</taxon>
        <taxon>Apioideae</taxon>
        <taxon>Scandiceae</taxon>
        <taxon>Daucinae</taxon>
        <taxon>Daucus</taxon>
        <taxon>Daucus sect. Daucus</taxon>
    </lineage>
</organism>
<keyword evidence="3" id="KW-1185">Reference proteome</keyword>
<dbReference type="EMBL" id="LNRQ01000001">
    <property type="protein sequence ID" value="KZN10625.1"/>
    <property type="molecule type" value="Genomic_DNA"/>
</dbReference>
<dbReference type="OMA" id="CVINFGA"/>
<evidence type="ECO:0000313" key="3">
    <source>
        <dbReference type="Proteomes" id="UP000077755"/>
    </source>
</evidence>
<dbReference type="OrthoDB" id="1433808at2759"/>
<name>A0A166I0J4_DAUCS</name>
<dbReference type="Gramene" id="KZN10625">
    <property type="protein sequence ID" value="KZN10625"/>
    <property type="gene ID" value="DCAR_003281"/>
</dbReference>
<evidence type="ECO:0000313" key="1">
    <source>
        <dbReference type="EMBL" id="KZN10625.1"/>
    </source>
</evidence>
<sequence length="158" mass="18117">MKVMKNIKKLKFWSRKKKKKVNFVENPAANAPCCYHNHQFQPSAPPLPPYYEQIHEASYSASLNYHTFSRYPSNDFQFAFPSEENDIDPEIKPSHPALPISSTSSSYQQYMVPNPVYGMPVVPTARRERSVGVFGCVFNVGKLLVRFACPCFRITEAY</sequence>
<dbReference type="KEGG" id="dcr:108197599"/>
<reference evidence="1" key="1">
    <citation type="journal article" date="2016" name="Nat. Genet.">
        <title>A high-quality carrot genome assembly provides new insights into carotenoid accumulation and asterid genome evolution.</title>
        <authorList>
            <person name="Iorizzo M."/>
            <person name="Ellison S."/>
            <person name="Senalik D."/>
            <person name="Zeng P."/>
            <person name="Satapoomin P."/>
            <person name="Huang J."/>
            <person name="Bowman M."/>
            <person name="Iovene M."/>
            <person name="Sanseverino W."/>
            <person name="Cavagnaro P."/>
            <person name="Yildiz M."/>
            <person name="Macko-Podgorni A."/>
            <person name="Moranska E."/>
            <person name="Grzebelus E."/>
            <person name="Grzebelus D."/>
            <person name="Ashrafi H."/>
            <person name="Zheng Z."/>
            <person name="Cheng S."/>
            <person name="Spooner D."/>
            <person name="Van Deynze A."/>
            <person name="Simon P."/>
        </authorList>
    </citation>
    <scope>NUCLEOTIDE SEQUENCE [LARGE SCALE GENOMIC DNA]</scope>
    <source>
        <tissue evidence="1">Leaf</tissue>
    </source>
</reference>
<dbReference type="Proteomes" id="UP000077755">
    <property type="component" value="Chromosome 1"/>
</dbReference>
<dbReference type="EMBL" id="CP093343">
    <property type="protein sequence ID" value="WOG84299.1"/>
    <property type="molecule type" value="Genomic_DNA"/>
</dbReference>
<gene>
    <name evidence="1" type="ORF">DCAR_003281</name>
    <name evidence="2" type="ORF">DCAR_0103482</name>
</gene>
<dbReference type="AlphaFoldDB" id="A0A166I0J4"/>